<comment type="caution">
    <text evidence="12">The sequence shown here is derived from an EMBL/GenBank/DDBJ whole genome shotgun (WGS) entry which is preliminary data.</text>
</comment>
<keyword evidence="5 10" id="KW-0548">Nucleotidyltransferase</keyword>
<dbReference type="InterPro" id="IPR045585">
    <property type="entry name" value="CdaA_N"/>
</dbReference>
<dbReference type="NCBIfam" id="TIGR00159">
    <property type="entry name" value="diadenylate cyclase CdaA"/>
    <property type="match status" value="1"/>
</dbReference>
<dbReference type="InterPro" id="IPR036888">
    <property type="entry name" value="DNA_integrity_DisA_N_sf"/>
</dbReference>
<keyword evidence="2 10" id="KW-1003">Cell membrane</keyword>
<dbReference type="Proteomes" id="UP000294813">
    <property type="component" value="Unassembled WGS sequence"/>
</dbReference>
<name>A0A4R2RRC6_9FIRM</name>
<dbReference type="AlphaFoldDB" id="A0A4R2RRC6"/>
<keyword evidence="8 10" id="KW-1133">Transmembrane helix</keyword>
<dbReference type="GO" id="GO:0005524">
    <property type="term" value="F:ATP binding"/>
    <property type="evidence" value="ECO:0007669"/>
    <property type="project" value="UniProtKB-UniRule"/>
</dbReference>
<dbReference type="GO" id="GO:0006171">
    <property type="term" value="P:cAMP biosynthetic process"/>
    <property type="evidence" value="ECO:0007669"/>
    <property type="project" value="InterPro"/>
</dbReference>
<comment type="similarity">
    <text evidence="10">Belongs to the adenylate cyclase family. DacA/CdaA subfamily.</text>
</comment>
<keyword evidence="3 10" id="KW-0808">Transferase</keyword>
<protein>
    <recommendedName>
        <fullName evidence="10">Diadenylate cyclase</fullName>
        <shortName evidence="10">DAC</shortName>
        <ecNumber evidence="10">2.7.7.85</ecNumber>
    </recommendedName>
    <alternativeName>
        <fullName evidence="10">Cyclic-di-AMP synthase</fullName>
        <shortName evidence="10">c-di-AMP synthase</shortName>
    </alternativeName>
</protein>
<dbReference type="EC" id="2.7.7.85" evidence="10"/>
<dbReference type="Pfam" id="PF02457">
    <property type="entry name" value="DAC"/>
    <property type="match status" value="1"/>
</dbReference>
<keyword evidence="7 10" id="KW-0067">ATP-binding</keyword>
<evidence type="ECO:0000256" key="10">
    <source>
        <dbReference type="HAMAP-Rule" id="MF_01499"/>
    </source>
</evidence>
<comment type="subunit">
    <text evidence="10">Probably a homodimer.</text>
</comment>
<dbReference type="HAMAP" id="MF_01499">
    <property type="entry name" value="DacA"/>
    <property type="match status" value="1"/>
</dbReference>
<evidence type="ECO:0000259" key="11">
    <source>
        <dbReference type="PROSITE" id="PS51794"/>
    </source>
</evidence>
<keyword evidence="9 10" id="KW-0472">Membrane</keyword>
<evidence type="ECO:0000256" key="6">
    <source>
        <dbReference type="ARBA" id="ARBA00022741"/>
    </source>
</evidence>
<dbReference type="InterPro" id="IPR050338">
    <property type="entry name" value="DisA"/>
</dbReference>
<evidence type="ECO:0000256" key="5">
    <source>
        <dbReference type="ARBA" id="ARBA00022695"/>
    </source>
</evidence>
<feature type="domain" description="DAC" evidence="11">
    <location>
        <begin position="81"/>
        <end position="242"/>
    </location>
</feature>
<comment type="function">
    <text evidence="10">Catalyzes the condensation of 2 ATP molecules into cyclic di-AMP (c-di-AMP), a second messenger used to regulate differing processes in different bacteria.</text>
</comment>
<reference evidence="12 13" key="1">
    <citation type="submission" date="2019-03" db="EMBL/GenBank/DDBJ databases">
        <title>Genomic Encyclopedia of Type Strains, Phase IV (KMG-IV): sequencing the most valuable type-strain genomes for metagenomic binning, comparative biology and taxonomic classification.</title>
        <authorList>
            <person name="Goeker M."/>
        </authorList>
    </citation>
    <scope>NUCLEOTIDE SEQUENCE [LARGE SCALE GENOMIC DNA]</scope>
    <source>
        <strain evidence="12 13">DSM 11170</strain>
    </source>
</reference>
<dbReference type="PANTHER" id="PTHR34185:SF1">
    <property type="entry name" value="DIADENYLATE CYCLASE"/>
    <property type="match status" value="1"/>
</dbReference>
<evidence type="ECO:0000256" key="8">
    <source>
        <dbReference type="ARBA" id="ARBA00022989"/>
    </source>
</evidence>
<evidence type="ECO:0000256" key="3">
    <source>
        <dbReference type="ARBA" id="ARBA00022679"/>
    </source>
</evidence>
<dbReference type="InterPro" id="IPR003390">
    <property type="entry name" value="DNA_integrity_scan_DisA_N"/>
</dbReference>
<feature type="transmembrane region" description="Helical" evidence="10">
    <location>
        <begin position="43"/>
        <end position="65"/>
    </location>
</feature>
<dbReference type="Gene3D" id="3.40.1700.10">
    <property type="entry name" value="DNA integrity scanning protein, DisA, N-terminal domain"/>
    <property type="match status" value="1"/>
</dbReference>
<dbReference type="GO" id="GO:0004016">
    <property type="term" value="F:adenylate cyclase activity"/>
    <property type="evidence" value="ECO:0007669"/>
    <property type="project" value="UniProtKB-UniRule"/>
</dbReference>
<comment type="catalytic activity">
    <reaction evidence="1 10">
        <text>2 ATP = 3',3'-c-di-AMP + 2 diphosphate</text>
        <dbReference type="Rhea" id="RHEA:35655"/>
        <dbReference type="ChEBI" id="CHEBI:30616"/>
        <dbReference type="ChEBI" id="CHEBI:33019"/>
        <dbReference type="ChEBI" id="CHEBI:71500"/>
        <dbReference type="EC" id="2.7.7.85"/>
    </reaction>
</comment>
<dbReference type="Pfam" id="PF19293">
    <property type="entry name" value="CdaA_N"/>
    <property type="match status" value="1"/>
</dbReference>
<evidence type="ECO:0000313" key="12">
    <source>
        <dbReference type="EMBL" id="TCP64997.1"/>
    </source>
</evidence>
<feature type="transmembrane region" description="Helical" evidence="10">
    <location>
        <begin position="12"/>
        <end position="31"/>
    </location>
</feature>
<dbReference type="GO" id="GO:0106408">
    <property type="term" value="F:diadenylate cyclase activity"/>
    <property type="evidence" value="ECO:0007669"/>
    <property type="project" value="UniProtKB-EC"/>
</dbReference>
<evidence type="ECO:0000256" key="1">
    <source>
        <dbReference type="ARBA" id="ARBA00000877"/>
    </source>
</evidence>
<evidence type="ECO:0000313" key="13">
    <source>
        <dbReference type="Proteomes" id="UP000294813"/>
    </source>
</evidence>
<dbReference type="PANTHER" id="PTHR34185">
    <property type="entry name" value="DIADENYLATE CYCLASE"/>
    <property type="match status" value="1"/>
</dbReference>
<evidence type="ECO:0000256" key="2">
    <source>
        <dbReference type="ARBA" id="ARBA00022475"/>
    </source>
</evidence>
<accession>A0A4R2RRC6</accession>
<dbReference type="InterPro" id="IPR014046">
    <property type="entry name" value="C-di-AMP_synthase"/>
</dbReference>
<evidence type="ECO:0000256" key="4">
    <source>
        <dbReference type="ARBA" id="ARBA00022692"/>
    </source>
</evidence>
<evidence type="ECO:0000256" key="9">
    <source>
        <dbReference type="ARBA" id="ARBA00023136"/>
    </source>
</evidence>
<gene>
    <name evidence="10" type="primary">dacA</name>
    <name evidence="12" type="ORF">EDD73_10768</name>
</gene>
<comment type="caution">
    <text evidence="10">Lacks conserved residue(s) required for the propagation of feature annotation.</text>
</comment>
<dbReference type="SUPFAM" id="SSF143597">
    <property type="entry name" value="YojJ-like"/>
    <property type="match status" value="1"/>
</dbReference>
<sequence length="271" mass="29838">MFPPDLEKFNAMAVIDIVAVAYIIYRFTMFIKGTRAVQLLKGLTLLIITSYLGEALNLTTLSWLLKQAWTALFVALPVVFQPELRRTLEQLGRGKLFQAPLSTLAEEDLDQLINEIVRASGVLVKNKIGALMVLERQTGVNDVIETGTPIDGKVSAEFLINIFIPNTPLHDGACVIRGDRVAAAGCYLPLTEEPGLAKELGTRHRAGIGITEQSDAISIIVSEETGTLSIATDGKLTRFLDEKSLRLRLEELLQAKTSVTRSFWQWRGNGS</sequence>
<proteinExistence type="inferred from homology"/>
<keyword evidence="13" id="KW-1185">Reference proteome</keyword>
<keyword evidence="6 10" id="KW-0547">Nucleotide-binding</keyword>
<dbReference type="EMBL" id="SLXT01000007">
    <property type="protein sequence ID" value="TCP64997.1"/>
    <property type="molecule type" value="Genomic_DNA"/>
</dbReference>
<dbReference type="InterPro" id="IPR034701">
    <property type="entry name" value="CdaA"/>
</dbReference>
<dbReference type="PIRSF" id="PIRSF004793">
    <property type="entry name" value="UCP004793"/>
    <property type="match status" value="1"/>
</dbReference>
<dbReference type="FunFam" id="3.40.1700.10:FF:000002">
    <property type="entry name" value="Diadenylate cyclase"/>
    <property type="match status" value="1"/>
</dbReference>
<organism evidence="12 13">
    <name type="scientific">Heliophilum fasciatum</name>
    <dbReference type="NCBI Taxonomy" id="35700"/>
    <lineage>
        <taxon>Bacteria</taxon>
        <taxon>Bacillati</taxon>
        <taxon>Bacillota</taxon>
        <taxon>Clostridia</taxon>
        <taxon>Eubacteriales</taxon>
        <taxon>Heliobacteriaceae</taxon>
        <taxon>Heliophilum</taxon>
    </lineage>
</organism>
<dbReference type="PROSITE" id="PS51794">
    <property type="entry name" value="DAC"/>
    <property type="match status" value="1"/>
</dbReference>
<evidence type="ECO:0000256" key="7">
    <source>
        <dbReference type="ARBA" id="ARBA00022840"/>
    </source>
</evidence>
<keyword evidence="4 10" id="KW-0812">Transmembrane</keyword>